<proteinExistence type="predicted"/>
<organism evidence="2 4">
    <name type="scientific">Archangium gephyra</name>
    <dbReference type="NCBI Taxonomy" id="48"/>
    <lineage>
        <taxon>Bacteria</taxon>
        <taxon>Pseudomonadati</taxon>
        <taxon>Myxococcota</taxon>
        <taxon>Myxococcia</taxon>
        <taxon>Myxococcales</taxon>
        <taxon>Cystobacterineae</taxon>
        <taxon>Archangiaceae</taxon>
        <taxon>Archangium</taxon>
    </lineage>
</organism>
<dbReference type="EMBL" id="CP011509">
    <property type="protein sequence ID" value="AKJ00714.1"/>
    <property type="molecule type" value="Genomic_DNA"/>
</dbReference>
<gene>
    <name evidence="2" type="ORF">AA314_02340</name>
    <name evidence="3" type="ORF">ATI61_120113</name>
</gene>
<dbReference type="Proteomes" id="UP000256345">
    <property type="component" value="Unassembled WGS sequence"/>
</dbReference>
<feature type="transmembrane region" description="Helical" evidence="1">
    <location>
        <begin position="20"/>
        <end position="36"/>
    </location>
</feature>
<keyword evidence="1" id="KW-0472">Membrane</keyword>
<name>A0AAC8Q518_9BACT</name>
<accession>A0AAC8Q518</accession>
<reference evidence="3 5" key="2">
    <citation type="submission" date="2018-08" db="EMBL/GenBank/DDBJ databases">
        <title>Genomic Encyclopedia of Archaeal and Bacterial Type Strains, Phase II (KMG-II): from individual species to whole genera.</title>
        <authorList>
            <person name="Goeker M."/>
        </authorList>
    </citation>
    <scope>NUCLEOTIDE SEQUENCE [LARGE SCALE GENOMIC DNA]</scope>
    <source>
        <strain evidence="3 5">DSM 2261</strain>
    </source>
</reference>
<dbReference type="Proteomes" id="UP000035579">
    <property type="component" value="Chromosome"/>
</dbReference>
<keyword evidence="5" id="KW-1185">Reference proteome</keyword>
<sequence>MSAHSYTQLVKILASQKTKTSAVALIVAGALAIHAAPPERFLTALAGGSLGFSLLFAWLFFHSGLHQLPERQRGAFLLVVLVVLAALLVVQARAALSLATEVLHLQESHAHRPRGPGDG</sequence>
<feature type="transmembrane region" description="Helical" evidence="1">
    <location>
        <begin position="74"/>
        <end position="96"/>
    </location>
</feature>
<keyword evidence="1" id="KW-1133">Transmembrane helix</keyword>
<keyword evidence="1" id="KW-0812">Transmembrane</keyword>
<evidence type="ECO:0000313" key="4">
    <source>
        <dbReference type="Proteomes" id="UP000035579"/>
    </source>
</evidence>
<dbReference type="AlphaFoldDB" id="A0AAC8Q518"/>
<protein>
    <submittedName>
        <fullName evidence="2">Uncharacterized protein</fullName>
    </submittedName>
</protein>
<evidence type="ECO:0000313" key="5">
    <source>
        <dbReference type="Proteomes" id="UP000256345"/>
    </source>
</evidence>
<dbReference type="RefSeq" id="WP_047855472.1">
    <property type="nucleotide sequence ID" value="NZ_CP011509.1"/>
</dbReference>
<evidence type="ECO:0000256" key="1">
    <source>
        <dbReference type="SAM" id="Phobius"/>
    </source>
</evidence>
<reference evidence="2 4" key="1">
    <citation type="submission" date="2015-05" db="EMBL/GenBank/DDBJ databases">
        <title>Genome assembly of Archangium gephyra DSM 2261.</title>
        <authorList>
            <person name="Sharma G."/>
            <person name="Subramanian S."/>
        </authorList>
    </citation>
    <scope>NUCLEOTIDE SEQUENCE [LARGE SCALE GENOMIC DNA]</scope>
    <source>
        <strain evidence="2 4">DSM 2261</strain>
    </source>
</reference>
<feature type="transmembrane region" description="Helical" evidence="1">
    <location>
        <begin position="42"/>
        <end position="62"/>
    </location>
</feature>
<evidence type="ECO:0000313" key="3">
    <source>
        <dbReference type="EMBL" id="REG20757.1"/>
    </source>
</evidence>
<dbReference type="KEGG" id="age:AA314_02340"/>
<evidence type="ECO:0000313" key="2">
    <source>
        <dbReference type="EMBL" id="AKJ00714.1"/>
    </source>
</evidence>
<dbReference type="EMBL" id="QUMU01000020">
    <property type="protein sequence ID" value="REG20757.1"/>
    <property type="molecule type" value="Genomic_DNA"/>
</dbReference>